<dbReference type="InterPro" id="IPR001173">
    <property type="entry name" value="Glyco_trans_2-like"/>
</dbReference>
<dbReference type="EMBL" id="PFMD01000025">
    <property type="protein sequence ID" value="PIY96868.1"/>
    <property type="molecule type" value="Genomic_DNA"/>
</dbReference>
<dbReference type="PANTHER" id="PTHR48090:SF7">
    <property type="entry name" value="RFBJ PROTEIN"/>
    <property type="match status" value="1"/>
</dbReference>
<dbReference type="AlphaFoldDB" id="A0A2M7RJD2"/>
<evidence type="ECO:0000259" key="1">
    <source>
        <dbReference type="Pfam" id="PF00535"/>
    </source>
</evidence>
<dbReference type="Proteomes" id="UP000230779">
    <property type="component" value="Unassembled WGS sequence"/>
</dbReference>
<dbReference type="PANTHER" id="PTHR48090">
    <property type="entry name" value="UNDECAPRENYL-PHOSPHATE 4-DEOXY-4-FORMAMIDO-L-ARABINOSE TRANSFERASE-RELATED"/>
    <property type="match status" value="1"/>
</dbReference>
<protein>
    <submittedName>
        <fullName evidence="2">Glycosyl transferase</fullName>
    </submittedName>
</protein>
<evidence type="ECO:0000313" key="3">
    <source>
        <dbReference type="Proteomes" id="UP000230779"/>
    </source>
</evidence>
<proteinExistence type="predicted"/>
<organism evidence="2 3">
    <name type="scientific">Candidatus Kerfeldbacteria bacterium CG_4_10_14_0_8_um_filter_42_10</name>
    <dbReference type="NCBI Taxonomy" id="2014248"/>
    <lineage>
        <taxon>Bacteria</taxon>
        <taxon>Candidatus Kerfeldiibacteriota</taxon>
    </lineage>
</organism>
<name>A0A2M7RJD2_9BACT</name>
<dbReference type="Pfam" id="PF00535">
    <property type="entry name" value="Glycos_transf_2"/>
    <property type="match status" value="1"/>
</dbReference>
<sequence length="225" mass="25868">MKLSIIMPVYNERATIEEIIRRVNAAPYEKEIILVDDGSSDGTKEILEEIKDPLVRIYYHDKNYGKGRAVRTGLAKASGGIILIQDADLEYDPREYAQLLRPILEGKAEVVYGSRFRGEGKTMFFWHAVGNNFLTFMTNLLYNTTLTDMETCYKVMKKEVLKGITLKSDKFNIEPELTAKILKKGYRIYEVPISYAGREYSEGKKITWKDGIVALWTLIKHRLVN</sequence>
<dbReference type="CDD" id="cd04179">
    <property type="entry name" value="DPM_DPG-synthase_like"/>
    <property type="match status" value="1"/>
</dbReference>
<gene>
    <name evidence="2" type="ORF">COY66_02405</name>
</gene>
<feature type="domain" description="Glycosyltransferase 2-like" evidence="1">
    <location>
        <begin position="4"/>
        <end position="162"/>
    </location>
</feature>
<dbReference type="InterPro" id="IPR050256">
    <property type="entry name" value="Glycosyltransferase_2"/>
</dbReference>
<accession>A0A2M7RJD2</accession>
<comment type="caution">
    <text evidence="2">The sequence shown here is derived from an EMBL/GenBank/DDBJ whole genome shotgun (WGS) entry which is preliminary data.</text>
</comment>
<evidence type="ECO:0000313" key="2">
    <source>
        <dbReference type="EMBL" id="PIY96868.1"/>
    </source>
</evidence>
<reference evidence="2 3" key="1">
    <citation type="submission" date="2017-09" db="EMBL/GenBank/DDBJ databases">
        <title>Depth-based differentiation of microbial function through sediment-hosted aquifers and enrichment of novel symbionts in the deep terrestrial subsurface.</title>
        <authorList>
            <person name="Probst A.J."/>
            <person name="Ladd B."/>
            <person name="Jarett J.K."/>
            <person name="Geller-Mcgrath D.E."/>
            <person name="Sieber C.M."/>
            <person name="Emerson J.B."/>
            <person name="Anantharaman K."/>
            <person name="Thomas B.C."/>
            <person name="Malmstrom R."/>
            <person name="Stieglmeier M."/>
            <person name="Klingl A."/>
            <person name="Woyke T."/>
            <person name="Ryan C.M."/>
            <person name="Banfield J.F."/>
        </authorList>
    </citation>
    <scope>NUCLEOTIDE SEQUENCE [LARGE SCALE GENOMIC DNA]</scope>
    <source>
        <strain evidence="2">CG_4_10_14_0_8_um_filter_42_10</strain>
    </source>
</reference>
<dbReference type="InterPro" id="IPR029044">
    <property type="entry name" value="Nucleotide-diphossugar_trans"/>
</dbReference>
<dbReference type="GO" id="GO:0016740">
    <property type="term" value="F:transferase activity"/>
    <property type="evidence" value="ECO:0007669"/>
    <property type="project" value="UniProtKB-KW"/>
</dbReference>
<dbReference type="Gene3D" id="3.90.550.10">
    <property type="entry name" value="Spore Coat Polysaccharide Biosynthesis Protein SpsA, Chain A"/>
    <property type="match status" value="1"/>
</dbReference>
<keyword evidence="2" id="KW-0808">Transferase</keyword>
<dbReference type="SUPFAM" id="SSF53448">
    <property type="entry name" value="Nucleotide-diphospho-sugar transferases"/>
    <property type="match status" value="1"/>
</dbReference>